<dbReference type="Proteomes" id="UP001642484">
    <property type="component" value="Unassembled WGS sequence"/>
</dbReference>
<proteinExistence type="predicted"/>
<keyword evidence="3" id="KW-1185">Reference proteome</keyword>
<sequence length="287" mass="32346">MSTLQSVSLAGVAMCVSKPSEFTCWQSGFARCSELPIEQHFGHLRSQSASAQLSARSFFMASARQSLKVSKTLNHSKPKPAKAEKPLSDQQFADCCDRALKSSLMLVARCSEFSEDRLEKMYRKACQNGAYEWDDPEEPAENEDDELEEVRPAEKPGSPDCIQFLDTLRVDHKLMEPSDNLDDVTVPDDAPAGPEQDPDLENVMEPYRDERFISPKSGKDGNEIPDTLLEALKLKDGDMWNRLWRLLLRLRSGKGGIDTGFLKNAKNSRKASRGLNWYQRLSFCQFS</sequence>
<feature type="region of interest" description="Disordered" evidence="1">
    <location>
        <begin position="130"/>
        <end position="161"/>
    </location>
</feature>
<feature type="region of interest" description="Disordered" evidence="1">
    <location>
        <begin position="178"/>
        <end position="201"/>
    </location>
</feature>
<name>A0ABP0KLB4_9DINO</name>
<protein>
    <submittedName>
        <fullName evidence="2">Uncharacterized protein</fullName>
    </submittedName>
</protein>
<accession>A0ABP0KLB4</accession>
<evidence type="ECO:0000256" key="1">
    <source>
        <dbReference type="SAM" id="MobiDB-lite"/>
    </source>
</evidence>
<comment type="caution">
    <text evidence="2">The sequence shown here is derived from an EMBL/GenBank/DDBJ whole genome shotgun (WGS) entry which is preliminary data.</text>
</comment>
<reference evidence="2 3" key="1">
    <citation type="submission" date="2024-02" db="EMBL/GenBank/DDBJ databases">
        <authorList>
            <person name="Chen Y."/>
            <person name="Shah S."/>
            <person name="Dougan E. K."/>
            <person name="Thang M."/>
            <person name="Chan C."/>
        </authorList>
    </citation>
    <scope>NUCLEOTIDE SEQUENCE [LARGE SCALE GENOMIC DNA]</scope>
</reference>
<evidence type="ECO:0000313" key="3">
    <source>
        <dbReference type="Proteomes" id="UP001642484"/>
    </source>
</evidence>
<evidence type="ECO:0000313" key="2">
    <source>
        <dbReference type="EMBL" id="CAK9027615.1"/>
    </source>
</evidence>
<feature type="compositionally biased region" description="Acidic residues" evidence="1">
    <location>
        <begin position="132"/>
        <end position="148"/>
    </location>
</feature>
<organism evidence="2 3">
    <name type="scientific">Durusdinium trenchii</name>
    <dbReference type="NCBI Taxonomy" id="1381693"/>
    <lineage>
        <taxon>Eukaryota</taxon>
        <taxon>Sar</taxon>
        <taxon>Alveolata</taxon>
        <taxon>Dinophyceae</taxon>
        <taxon>Suessiales</taxon>
        <taxon>Symbiodiniaceae</taxon>
        <taxon>Durusdinium</taxon>
    </lineage>
</organism>
<dbReference type="EMBL" id="CAXAMN010009091">
    <property type="protein sequence ID" value="CAK9027615.1"/>
    <property type="molecule type" value="Genomic_DNA"/>
</dbReference>
<gene>
    <name evidence="2" type="ORF">CCMP2556_LOCUS16813</name>
</gene>